<dbReference type="KEGG" id="psuu:Psuf_086870"/>
<feature type="signal peptide" evidence="3">
    <location>
        <begin position="1"/>
        <end position="32"/>
    </location>
</feature>
<dbReference type="EMBL" id="AP022871">
    <property type="protein sequence ID" value="BCB91374.1"/>
    <property type="molecule type" value="Genomic_DNA"/>
</dbReference>
<reference evidence="4 5" key="2">
    <citation type="submission" date="2020-03" db="EMBL/GenBank/DDBJ databases">
        <authorList>
            <person name="Ichikawa N."/>
            <person name="Kimura A."/>
            <person name="Kitahashi Y."/>
            <person name="Uohara A."/>
        </authorList>
    </citation>
    <scope>NUCLEOTIDE SEQUENCE [LARGE SCALE GENOMIC DNA]</scope>
    <source>
        <strain evidence="4 5">NBRC 105367</strain>
    </source>
</reference>
<keyword evidence="3" id="KW-0732">Signal</keyword>
<evidence type="ECO:0000256" key="2">
    <source>
        <dbReference type="SAM" id="Phobius"/>
    </source>
</evidence>
<gene>
    <name evidence="4" type="ORF">Psuf_086870</name>
</gene>
<feature type="region of interest" description="Disordered" evidence="1">
    <location>
        <begin position="168"/>
        <end position="195"/>
    </location>
</feature>
<feature type="compositionally biased region" description="Low complexity" evidence="1">
    <location>
        <begin position="185"/>
        <end position="195"/>
    </location>
</feature>
<evidence type="ECO:0008006" key="6">
    <source>
        <dbReference type="Google" id="ProtNLM"/>
    </source>
</evidence>
<keyword evidence="2" id="KW-0812">Transmembrane</keyword>
<keyword evidence="2" id="KW-1133">Transmembrane helix</keyword>
<dbReference type="RefSeq" id="WP_173164387.1">
    <property type="nucleotide sequence ID" value="NZ_AP022871.1"/>
</dbReference>
<sequence>MSIAMAMGVRRVVAVLVAALVALALAPAPARAGGWALTALDPLPERVQAGPAYTVGMWLLQHGFHPYEGDDLGAVELRLVAAGGATSVFPAIPLTDPAHFAATVVVPRDGTYAVVARQGWFPDYRIGTLTVPGGLDVLPVPVQLTAEHIAKYWPDGAHPPVLPVDTGRDVFNGAAAAPPPPAGLSPPAQQPASPSTSRIAALAAVAALLVAGTALLRRRRLVTRRERHPLKIT</sequence>
<name>A0A6F8YZ83_9ACTN</name>
<dbReference type="Proteomes" id="UP000503011">
    <property type="component" value="Chromosome"/>
</dbReference>
<reference evidence="4 5" key="1">
    <citation type="submission" date="2020-03" db="EMBL/GenBank/DDBJ databases">
        <title>Whole genome shotgun sequence of Phytohabitans suffuscus NBRC 105367.</title>
        <authorList>
            <person name="Komaki H."/>
            <person name="Tamura T."/>
        </authorList>
    </citation>
    <scope>NUCLEOTIDE SEQUENCE [LARGE SCALE GENOMIC DNA]</scope>
    <source>
        <strain evidence="4 5">NBRC 105367</strain>
    </source>
</reference>
<evidence type="ECO:0000256" key="3">
    <source>
        <dbReference type="SAM" id="SignalP"/>
    </source>
</evidence>
<feature type="transmembrane region" description="Helical" evidence="2">
    <location>
        <begin position="199"/>
        <end position="217"/>
    </location>
</feature>
<protein>
    <recommendedName>
        <fullName evidence="6">Gram-positive cocci surface proteins LPxTG domain-containing protein</fullName>
    </recommendedName>
</protein>
<keyword evidence="2" id="KW-0472">Membrane</keyword>
<feature type="chain" id="PRO_5039012571" description="Gram-positive cocci surface proteins LPxTG domain-containing protein" evidence="3">
    <location>
        <begin position="33"/>
        <end position="233"/>
    </location>
</feature>
<organism evidence="4 5">
    <name type="scientific">Phytohabitans suffuscus</name>
    <dbReference type="NCBI Taxonomy" id="624315"/>
    <lineage>
        <taxon>Bacteria</taxon>
        <taxon>Bacillati</taxon>
        <taxon>Actinomycetota</taxon>
        <taxon>Actinomycetes</taxon>
        <taxon>Micromonosporales</taxon>
        <taxon>Micromonosporaceae</taxon>
    </lineage>
</organism>
<dbReference type="AlphaFoldDB" id="A0A6F8YZ83"/>
<proteinExistence type="predicted"/>
<evidence type="ECO:0000256" key="1">
    <source>
        <dbReference type="SAM" id="MobiDB-lite"/>
    </source>
</evidence>
<evidence type="ECO:0000313" key="4">
    <source>
        <dbReference type="EMBL" id="BCB91374.1"/>
    </source>
</evidence>
<keyword evidence="5" id="KW-1185">Reference proteome</keyword>
<accession>A0A6F8YZ83</accession>
<evidence type="ECO:0000313" key="5">
    <source>
        <dbReference type="Proteomes" id="UP000503011"/>
    </source>
</evidence>